<dbReference type="AlphaFoldDB" id="A0A2P2N655"/>
<keyword evidence="1" id="KW-0472">Membrane</keyword>
<organism evidence="2">
    <name type="scientific">Rhizophora mucronata</name>
    <name type="common">Asiatic mangrove</name>
    <dbReference type="NCBI Taxonomy" id="61149"/>
    <lineage>
        <taxon>Eukaryota</taxon>
        <taxon>Viridiplantae</taxon>
        <taxon>Streptophyta</taxon>
        <taxon>Embryophyta</taxon>
        <taxon>Tracheophyta</taxon>
        <taxon>Spermatophyta</taxon>
        <taxon>Magnoliopsida</taxon>
        <taxon>eudicotyledons</taxon>
        <taxon>Gunneridae</taxon>
        <taxon>Pentapetalae</taxon>
        <taxon>rosids</taxon>
        <taxon>fabids</taxon>
        <taxon>Malpighiales</taxon>
        <taxon>Rhizophoraceae</taxon>
        <taxon>Rhizophora</taxon>
    </lineage>
</organism>
<dbReference type="EMBL" id="GGEC01057458">
    <property type="protein sequence ID" value="MBX37942.1"/>
    <property type="molecule type" value="Transcribed_RNA"/>
</dbReference>
<feature type="transmembrane region" description="Helical" evidence="1">
    <location>
        <begin position="15"/>
        <end position="39"/>
    </location>
</feature>
<evidence type="ECO:0000256" key="1">
    <source>
        <dbReference type="SAM" id="Phobius"/>
    </source>
</evidence>
<keyword evidence="1" id="KW-1133">Transmembrane helix</keyword>
<protein>
    <submittedName>
        <fullName evidence="2">Uncharacterized protein</fullName>
    </submittedName>
</protein>
<evidence type="ECO:0000313" key="2">
    <source>
        <dbReference type="EMBL" id="MBX37942.1"/>
    </source>
</evidence>
<reference evidence="2" key="1">
    <citation type="submission" date="2018-02" db="EMBL/GenBank/DDBJ databases">
        <title>Rhizophora mucronata_Transcriptome.</title>
        <authorList>
            <person name="Meera S.P."/>
            <person name="Sreeshan A."/>
            <person name="Augustine A."/>
        </authorList>
    </citation>
    <scope>NUCLEOTIDE SEQUENCE</scope>
    <source>
        <tissue evidence="2">Leaf</tissue>
    </source>
</reference>
<accession>A0A2P2N655</accession>
<keyword evidence="1" id="KW-0812">Transmembrane</keyword>
<proteinExistence type="predicted"/>
<name>A0A2P2N655_RHIMU</name>
<sequence length="92" mass="10338">MVDCFEPSDPTFEEAFSFLLALESVLQFFLFPGVILLLIECFTLDDLQFALKGMPKHPGLFLIEFGSESNSVLSSELVWDTEMPAPQEKICS</sequence>